<name>A0A3D8RR82_9EURO</name>
<dbReference type="EMBL" id="PVWQ01000007">
    <property type="protein sequence ID" value="RDW76470.1"/>
    <property type="molecule type" value="Genomic_DNA"/>
</dbReference>
<evidence type="ECO:0000256" key="1">
    <source>
        <dbReference type="SAM" id="MobiDB-lite"/>
    </source>
</evidence>
<gene>
    <name evidence="2" type="ORF">DSM5745_06462</name>
</gene>
<dbReference type="Proteomes" id="UP000256690">
    <property type="component" value="Unassembled WGS sequence"/>
</dbReference>
<proteinExistence type="predicted"/>
<feature type="region of interest" description="Disordered" evidence="1">
    <location>
        <begin position="138"/>
        <end position="170"/>
    </location>
</feature>
<evidence type="ECO:0000313" key="3">
    <source>
        <dbReference type="Proteomes" id="UP000256690"/>
    </source>
</evidence>
<keyword evidence="3" id="KW-1185">Reference proteome</keyword>
<feature type="compositionally biased region" description="Polar residues" evidence="1">
    <location>
        <begin position="1"/>
        <end position="17"/>
    </location>
</feature>
<comment type="caution">
    <text evidence="2">The sequence shown here is derived from an EMBL/GenBank/DDBJ whole genome shotgun (WGS) entry which is preliminary data.</text>
</comment>
<feature type="region of interest" description="Disordered" evidence="1">
    <location>
        <begin position="1"/>
        <end position="25"/>
    </location>
</feature>
<dbReference type="GeneID" id="38116832"/>
<dbReference type="AlphaFoldDB" id="A0A3D8RR82"/>
<dbReference type="Gene3D" id="3.40.50.720">
    <property type="entry name" value="NAD(P)-binding Rossmann-like Domain"/>
    <property type="match status" value="1"/>
</dbReference>
<dbReference type="OrthoDB" id="1731983at2759"/>
<evidence type="ECO:0000313" key="2">
    <source>
        <dbReference type="EMBL" id="RDW76470.1"/>
    </source>
</evidence>
<dbReference type="RefSeq" id="XP_026602782.1">
    <property type="nucleotide sequence ID" value="XM_026748478.1"/>
</dbReference>
<organism evidence="2 3">
    <name type="scientific">Aspergillus mulundensis</name>
    <dbReference type="NCBI Taxonomy" id="1810919"/>
    <lineage>
        <taxon>Eukaryota</taxon>
        <taxon>Fungi</taxon>
        <taxon>Dikarya</taxon>
        <taxon>Ascomycota</taxon>
        <taxon>Pezizomycotina</taxon>
        <taxon>Eurotiomycetes</taxon>
        <taxon>Eurotiomycetidae</taxon>
        <taxon>Eurotiales</taxon>
        <taxon>Aspergillaceae</taxon>
        <taxon>Aspergillus</taxon>
        <taxon>Aspergillus subgen. Nidulantes</taxon>
    </lineage>
</organism>
<protein>
    <submittedName>
        <fullName evidence="2">Uncharacterized protein</fullName>
    </submittedName>
</protein>
<sequence length="170" mass="18305">MSPTQVYCGPQRTQTSRARPPWSSRHRHLRPLYAASPGVGSRALDRSTPSPGVLLSCKVKEGVVEYIPIDLWGGFEKNKQAVDAFSSAHLNATFEEFCALTPACGNEAFNIANGDFATWSSVLPAVAAHFNTPMAPLDALNKPGPHPVKKVSKPPTSSEPARTHCLRAAE</sequence>
<reference evidence="2 3" key="1">
    <citation type="journal article" date="2018" name="IMA Fungus">
        <title>IMA Genome-F 9: Draft genome sequence of Annulohypoxylon stygium, Aspergillus mulundensis, Berkeleyomyces basicola (syn. Thielaviopsis basicola), Ceratocystis smalleyi, two Cercospora beticola strains, Coleophoma cylindrospora, Fusarium fracticaudum, Phialophora cf. hyalina, and Morchella septimelata.</title>
        <authorList>
            <person name="Wingfield B.D."/>
            <person name="Bills G.F."/>
            <person name="Dong Y."/>
            <person name="Huang W."/>
            <person name="Nel W.J."/>
            <person name="Swalarsk-Parry B.S."/>
            <person name="Vaghefi N."/>
            <person name="Wilken P.M."/>
            <person name="An Z."/>
            <person name="de Beer Z.W."/>
            <person name="De Vos L."/>
            <person name="Chen L."/>
            <person name="Duong T.A."/>
            <person name="Gao Y."/>
            <person name="Hammerbacher A."/>
            <person name="Kikkert J.R."/>
            <person name="Li Y."/>
            <person name="Li H."/>
            <person name="Li K."/>
            <person name="Li Q."/>
            <person name="Liu X."/>
            <person name="Ma X."/>
            <person name="Naidoo K."/>
            <person name="Pethybridge S.J."/>
            <person name="Sun J."/>
            <person name="Steenkamp E.T."/>
            <person name="van der Nest M.A."/>
            <person name="van Wyk S."/>
            <person name="Wingfield M.J."/>
            <person name="Xiong C."/>
            <person name="Yue Q."/>
            <person name="Zhang X."/>
        </authorList>
    </citation>
    <scope>NUCLEOTIDE SEQUENCE [LARGE SCALE GENOMIC DNA]</scope>
    <source>
        <strain evidence="2 3">DSM 5745</strain>
    </source>
</reference>
<accession>A0A3D8RR82</accession>